<dbReference type="AlphaFoldDB" id="A0A563DI23"/>
<name>A0A563DI23_9FLAO</name>
<feature type="transmembrane region" description="Helical" evidence="1">
    <location>
        <begin position="78"/>
        <end position="95"/>
    </location>
</feature>
<dbReference type="InterPro" id="IPR039447">
    <property type="entry name" value="UreH-like_TM_dom"/>
</dbReference>
<evidence type="ECO:0000259" key="2">
    <source>
        <dbReference type="Pfam" id="PF13386"/>
    </source>
</evidence>
<keyword evidence="4" id="KW-1185">Reference proteome</keyword>
<feature type="transmembrane region" description="Helical" evidence="1">
    <location>
        <begin position="6"/>
        <end position="33"/>
    </location>
</feature>
<reference evidence="3 4" key="1">
    <citation type="submission" date="2019-02" db="EMBL/GenBank/DDBJ databases">
        <title>Apibacter muscae sp. nov.: a novel member of the house fly microbiota.</title>
        <authorList>
            <person name="Park R."/>
        </authorList>
    </citation>
    <scope>NUCLEOTIDE SEQUENCE [LARGE SCALE GENOMIC DNA]</scope>
    <source>
        <strain evidence="3 4">AL1</strain>
    </source>
</reference>
<keyword evidence="1" id="KW-0472">Membrane</keyword>
<comment type="caution">
    <text evidence="3">The sequence shown here is derived from an EMBL/GenBank/DDBJ whole genome shotgun (WGS) entry which is preliminary data.</text>
</comment>
<accession>A0A563DI23</accession>
<dbReference type="PANTHER" id="PTHR42208:SF1">
    <property type="entry name" value="HEAVY METAL TRANSPORTER"/>
    <property type="match status" value="1"/>
</dbReference>
<dbReference type="PANTHER" id="PTHR42208">
    <property type="entry name" value="HEAVY METAL TRANSPORTER-RELATED"/>
    <property type="match status" value="1"/>
</dbReference>
<dbReference type="Proteomes" id="UP000319499">
    <property type="component" value="Unassembled WGS sequence"/>
</dbReference>
<feature type="transmembrane region" description="Helical" evidence="1">
    <location>
        <begin position="197"/>
        <end position="214"/>
    </location>
</feature>
<protein>
    <submittedName>
        <fullName evidence="3">Sulfite exporter TauE/SafE family protein</fullName>
    </submittedName>
</protein>
<dbReference type="EMBL" id="SELH01000013">
    <property type="protein sequence ID" value="TWP29787.1"/>
    <property type="molecule type" value="Genomic_DNA"/>
</dbReference>
<organism evidence="3 4">
    <name type="scientific">Apibacter muscae</name>
    <dbReference type="NCBI Taxonomy" id="2509004"/>
    <lineage>
        <taxon>Bacteria</taxon>
        <taxon>Pseudomonadati</taxon>
        <taxon>Bacteroidota</taxon>
        <taxon>Flavobacteriia</taxon>
        <taxon>Flavobacteriales</taxon>
        <taxon>Weeksellaceae</taxon>
        <taxon>Apibacter</taxon>
    </lineage>
</organism>
<evidence type="ECO:0000313" key="4">
    <source>
        <dbReference type="Proteomes" id="UP000319499"/>
    </source>
</evidence>
<proteinExistence type="predicted"/>
<feature type="domain" description="Urease accessory protein UreH-like transmembrane" evidence="2">
    <location>
        <begin position="9"/>
        <end position="207"/>
    </location>
</feature>
<dbReference type="RefSeq" id="WP_146291582.1">
    <property type="nucleotide sequence ID" value="NZ_SELH01000013.1"/>
</dbReference>
<feature type="transmembrane region" description="Helical" evidence="1">
    <location>
        <begin position="45"/>
        <end position="66"/>
    </location>
</feature>
<gene>
    <name evidence="3" type="ORF">ETU09_02075</name>
</gene>
<feature type="transmembrane region" description="Helical" evidence="1">
    <location>
        <begin position="131"/>
        <end position="155"/>
    </location>
</feature>
<evidence type="ECO:0000313" key="3">
    <source>
        <dbReference type="EMBL" id="TWP29787.1"/>
    </source>
</evidence>
<sequence>MEIGIYVYALTLGLLSGTHCIGMCGPIAFSLGLEANNKVKYYTQNFLYQLGRISTYSILGGILGIVGKSFNIAGYQQYVSIFAGVLLLLMVLLPGKNFELGGNLKFLNHFMIKVKMFLGKFIQKKDNTSRYLTGVLNGFLPCGVVYASLAASIAAGGIIQGMLFMAIFGLGTFPFMFITVLAGNFIGIKAKTKVTKVFPYFLALLGIIFILRGLEIGIPYLSPPKKALKIEKMEDKGKSCCH</sequence>
<evidence type="ECO:0000256" key="1">
    <source>
        <dbReference type="SAM" id="Phobius"/>
    </source>
</evidence>
<dbReference type="OrthoDB" id="594443at2"/>
<dbReference type="Pfam" id="PF13386">
    <property type="entry name" value="DsbD_2"/>
    <property type="match status" value="1"/>
</dbReference>
<feature type="transmembrane region" description="Helical" evidence="1">
    <location>
        <begin position="161"/>
        <end position="185"/>
    </location>
</feature>
<keyword evidence="1" id="KW-0812">Transmembrane</keyword>
<keyword evidence="1" id="KW-1133">Transmembrane helix</keyword>